<keyword evidence="10" id="KW-1185">Reference proteome</keyword>
<comment type="caution">
    <text evidence="9">The sequence shown here is derived from an EMBL/GenBank/DDBJ whole genome shotgun (WGS) entry which is preliminary data.</text>
</comment>
<dbReference type="GO" id="GO:0009051">
    <property type="term" value="P:pentose-phosphate shunt, oxidative branch"/>
    <property type="evidence" value="ECO:0007669"/>
    <property type="project" value="TreeGrafter"/>
</dbReference>
<name>A0A2T5B1B6_MYCDI</name>
<comment type="catalytic activity">
    <reaction evidence="6">
        <text>D-glucose 6-phosphate + NADP(+) = 6-phospho-D-glucono-1,5-lactone + NADPH + H(+)</text>
        <dbReference type="Rhea" id="RHEA:15841"/>
        <dbReference type="ChEBI" id="CHEBI:15378"/>
        <dbReference type="ChEBI" id="CHEBI:57783"/>
        <dbReference type="ChEBI" id="CHEBI:57955"/>
        <dbReference type="ChEBI" id="CHEBI:58349"/>
        <dbReference type="ChEBI" id="CHEBI:61548"/>
        <dbReference type="EC" id="1.1.1.49"/>
    </reaction>
</comment>
<feature type="domain" description="Glucose-6-phosphate dehydrogenase C-terminal" evidence="8">
    <location>
        <begin position="180"/>
        <end position="445"/>
    </location>
</feature>
<dbReference type="InterPro" id="IPR036291">
    <property type="entry name" value="NAD(P)-bd_dom_sf"/>
</dbReference>
<comment type="function">
    <text evidence="6">Catalyzes the oxidation of glucose 6-phosphate to 6-phosphogluconolactone.</text>
</comment>
<dbReference type="GO" id="GO:0004345">
    <property type="term" value="F:glucose-6-phosphate dehydrogenase activity"/>
    <property type="evidence" value="ECO:0007669"/>
    <property type="project" value="UniProtKB-UniRule"/>
</dbReference>
<evidence type="ECO:0000256" key="5">
    <source>
        <dbReference type="ARBA" id="ARBA00023277"/>
    </source>
</evidence>
<evidence type="ECO:0000256" key="2">
    <source>
        <dbReference type="ARBA" id="ARBA00022526"/>
    </source>
</evidence>
<dbReference type="GO" id="GO:0006006">
    <property type="term" value="P:glucose metabolic process"/>
    <property type="evidence" value="ECO:0007669"/>
    <property type="project" value="UniProtKB-KW"/>
</dbReference>
<feature type="binding site" evidence="6">
    <location>
        <position position="206"/>
    </location>
    <ligand>
        <name>substrate</name>
    </ligand>
</feature>
<dbReference type="NCBIfam" id="TIGR00871">
    <property type="entry name" value="zwf"/>
    <property type="match status" value="1"/>
</dbReference>
<dbReference type="AlphaFoldDB" id="A0A2T5B1B6"/>
<comment type="similarity">
    <text evidence="6">Belongs to the glucose-6-phosphate dehydrogenase family.</text>
</comment>
<evidence type="ECO:0000256" key="6">
    <source>
        <dbReference type="HAMAP-Rule" id="MF_00966"/>
    </source>
</evidence>
<feature type="domain" description="Glucose-6-phosphate dehydrogenase NAD-binding" evidence="7">
    <location>
        <begin position="10"/>
        <end position="175"/>
    </location>
</feature>
<keyword evidence="2 6" id="KW-0313">Glucose metabolism</keyword>
<dbReference type="Pfam" id="PF00479">
    <property type="entry name" value="G6PD_N"/>
    <property type="match status" value="1"/>
</dbReference>
<dbReference type="EMBL" id="PZZZ01000007">
    <property type="protein sequence ID" value="PTM92760.1"/>
    <property type="molecule type" value="Genomic_DNA"/>
</dbReference>
<dbReference type="RefSeq" id="WP_108004127.1">
    <property type="nucleotide sequence ID" value="NZ_JBHEEX010000010.1"/>
</dbReference>
<feature type="binding site" evidence="6">
    <location>
        <position position="172"/>
    </location>
    <ligand>
        <name>substrate</name>
    </ligand>
</feature>
<evidence type="ECO:0000313" key="9">
    <source>
        <dbReference type="EMBL" id="PTM92760.1"/>
    </source>
</evidence>
<protein>
    <recommendedName>
        <fullName evidence="6">Glucose-6-phosphate 1-dehydrogenase</fullName>
        <shortName evidence="6">G6PD</shortName>
        <ecNumber evidence="6">1.1.1.49</ecNumber>
    </recommendedName>
</protein>
<keyword evidence="5 6" id="KW-0119">Carbohydrate metabolism</keyword>
<feature type="active site" description="Proton acceptor" evidence="6">
    <location>
        <position position="230"/>
    </location>
</feature>
<evidence type="ECO:0000259" key="7">
    <source>
        <dbReference type="Pfam" id="PF00479"/>
    </source>
</evidence>
<comment type="caution">
    <text evidence="6">Lacks conserved residue(s) required for the propagation of feature annotation.</text>
</comment>
<dbReference type="PRINTS" id="PR00079">
    <property type="entry name" value="G6PDHDRGNASE"/>
</dbReference>
<dbReference type="Gene3D" id="3.40.50.720">
    <property type="entry name" value="NAD(P)-binding Rossmann-like Domain"/>
    <property type="match status" value="1"/>
</dbReference>
<dbReference type="Proteomes" id="UP000241247">
    <property type="component" value="Unassembled WGS sequence"/>
</dbReference>
<feature type="binding site" evidence="6">
    <location>
        <position position="138"/>
    </location>
    <ligand>
        <name>NADP(+)</name>
        <dbReference type="ChEBI" id="CHEBI:58349"/>
    </ligand>
</feature>
<gene>
    <name evidence="6" type="primary">zwf</name>
    <name evidence="9" type="ORF">C7449_107174</name>
</gene>
<dbReference type="PANTHER" id="PTHR23429:SF0">
    <property type="entry name" value="GLUCOSE-6-PHOSPHATE 1-DEHYDROGENASE"/>
    <property type="match status" value="1"/>
</dbReference>
<feature type="binding site" evidence="6">
    <location>
        <position position="316"/>
    </location>
    <ligand>
        <name>substrate</name>
    </ligand>
</feature>
<evidence type="ECO:0000313" key="10">
    <source>
        <dbReference type="Proteomes" id="UP000241247"/>
    </source>
</evidence>
<dbReference type="SUPFAM" id="SSF55347">
    <property type="entry name" value="Glyceraldehyde-3-phosphate dehydrogenase-like, C-terminal domain"/>
    <property type="match status" value="1"/>
</dbReference>
<dbReference type="InterPro" id="IPR001282">
    <property type="entry name" value="G6P_DH"/>
</dbReference>
<dbReference type="Pfam" id="PF02781">
    <property type="entry name" value="G6PD_C"/>
    <property type="match status" value="1"/>
</dbReference>
<dbReference type="SUPFAM" id="SSF51735">
    <property type="entry name" value="NAD(P)-binding Rossmann-fold domains"/>
    <property type="match status" value="1"/>
</dbReference>
<accession>A0A2T5B1B6</accession>
<dbReference type="HAMAP" id="MF_00966">
    <property type="entry name" value="G6PD"/>
    <property type="match status" value="1"/>
</dbReference>
<dbReference type="InterPro" id="IPR022674">
    <property type="entry name" value="G6P_DH_NAD-bd"/>
</dbReference>
<dbReference type="GO" id="GO:0005829">
    <property type="term" value="C:cytosol"/>
    <property type="evidence" value="ECO:0007669"/>
    <property type="project" value="TreeGrafter"/>
</dbReference>
<keyword evidence="3 6" id="KW-0521">NADP</keyword>
<dbReference type="PIRSF" id="PIRSF000110">
    <property type="entry name" value="G6PD"/>
    <property type="match status" value="1"/>
</dbReference>
<feature type="binding site" evidence="6">
    <location>
        <position position="225"/>
    </location>
    <ligand>
        <name>substrate</name>
    </ligand>
</feature>
<sequence>MSEARSDALVFFGATGDLAYKKIFPALQAMVKRGHLDVPVIGVAKSGWNLDQFRERARDSLEKHGGLDPAAFRKLVALLRYVDGDYADPATFQAVRRELASAERPAHYLAIPPALFGMVVEQLVKADCTRGARVILEKPFGRDLRSARALNAILLKTFDETQIFRIDHYLGKAPVHSMLHFRFANAFLEPFWNRNHIESVQITMAEDFGVQGRGAFYDGIGTTRDVVENHLFQVLANLTMEPPVRTDSESVRDERVKVLKAIPALDEASILRGQFRGYRNEPGVATNSTVETFAALRLSVVSWRWQGVPFYIRAGKCLPVTCTEVFVRLRHPPSVYGAANQMPNHVRFRIGPEFTIAIGMTVLSPEHDLLGVPIELIASRHPRAGDIDAYERVLGEAMLGDATLFAREDYVEEAWRIVDPALAAETPVYEYDAGTWGPPEIQALAPPGGWHDPVVAEAVSNRASSDEH</sequence>
<evidence type="ECO:0000256" key="4">
    <source>
        <dbReference type="ARBA" id="ARBA00023002"/>
    </source>
</evidence>
<dbReference type="PANTHER" id="PTHR23429">
    <property type="entry name" value="GLUCOSE-6-PHOSPHATE 1-DEHYDROGENASE G6PD"/>
    <property type="match status" value="1"/>
</dbReference>
<feature type="binding site" evidence="6">
    <location>
        <position position="168"/>
    </location>
    <ligand>
        <name>substrate</name>
    </ligand>
</feature>
<dbReference type="OrthoDB" id="9802739at2"/>
<dbReference type="InterPro" id="IPR022675">
    <property type="entry name" value="G6P_DH_C"/>
</dbReference>
<dbReference type="UniPathway" id="UPA00115">
    <property type="reaction ID" value="UER00408"/>
</dbReference>
<proteinExistence type="inferred from homology"/>
<comment type="pathway">
    <text evidence="1 6">Carbohydrate degradation; pentose phosphate pathway; D-ribulose 5-phosphate from D-glucose 6-phosphate (oxidative stage): step 1/3.</text>
</comment>
<dbReference type="GO" id="GO:0050661">
    <property type="term" value="F:NADP binding"/>
    <property type="evidence" value="ECO:0007669"/>
    <property type="project" value="UniProtKB-UniRule"/>
</dbReference>
<evidence type="ECO:0000256" key="1">
    <source>
        <dbReference type="ARBA" id="ARBA00004937"/>
    </source>
</evidence>
<dbReference type="Gene3D" id="3.30.360.10">
    <property type="entry name" value="Dihydrodipicolinate Reductase, domain 2"/>
    <property type="match status" value="1"/>
</dbReference>
<keyword evidence="4 6" id="KW-0560">Oxidoreductase</keyword>
<reference evidence="9 10" key="1">
    <citation type="submission" date="2018-04" db="EMBL/GenBank/DDBJ databases">
        <title>Genomic Encyclopedia of Type Strains, Phase IV (KMG-IV): sequencing the most valuable type-strain genomes for metagenomic binning, comparative biology and taxonomic classification.</title>
        <authorList>
            <person name="Goeker M."/>
        </authorList>
    </citation>
    <scope>NUCLEOTIDE SEQUENCE [LARGE SCALE GENOMIC DNA]</scope>
    <source>
        <strain evidence="9 10">DSM 7138</strain>
    </source>
</reference>
<organism evidence="9 10">
    <name type="scientific">Mycoplana dimorpha</name>
    <dbReference type="NCBI Taxonomy" id="28320"/>
    <lineage>
        <taxon>Bacteria</taxon>
        <taxon>Pseudomonadati</taxon>
        <taxon>Pseudomonadota</taxon>
        <taxon>Alphaproteobacteria</taxon>
        <taxon>Hyphomicrobiales</taxon>
        <taxon>Rhizobiaceae</taxon>
        <taxon>Mycoplana</taxon>
    </lineage>
</organism>
<evidence type="ECO:0000256" key="3">
    <source>
        <dbReference type="ARBA" id="ARBA00022857"/>
    </source>
</evidence>
<evidence type="ECO:0000259" key="8">
    <source>
        <dbReference type="Pfam" id="PF02781"/>
    </source>
</evidence>
<dbReference type="EC" id="1.1.1.49" evidence="6"/>